<accession>A0ABW6T019</accession>
<proteinExistence type="predicted"/>
<feature type="domain" description="Mycothiol-dependent maleylpyruvate isomerase metal-binding" evidence="1">
    <location>
        <begin position="24"/>
        <end position="169"/>
    </location>
</feature>
<dbReference type="GO" id="GO:0016853">
    <property type="term" value="F:isomerase activity"/>
    <property type="evidence" value="ECO:0007669"/>
    <property type="project" value="UniProtKB-KW"/>
</dbReference>
<evidence type="ECO:0000313" key="3">
    <source>
        <dbReference type="Proteomes" id="UP001602013"/>
    </source>
</evidence>
<dbReference type="RefSeq" id="WP_387416786.1">
    <property type="nucleotide sequence ID" value="NZ_JBIASD010000033.1"/>
</dbReference>
<dbReference type="NCBIfam" id="TIGR03083">
    <property type="entry name" value="maleylpyruvate isomerase family mycothiol-dependent enzyme"/>
    <property type="match status" value="1"/>
</dbReference>
<dbReference type="Pfam" id="PF11716">
    <property type="entry name" value="MDMPI_N"/>
    <property type="match status" value="1"/>
</dbReference>
<sequence length="251" mass="27555">MPDSATTIESVPLLDRPQAASLAAAENERFVDLVRSLDADDWTRPTDCLAWDVRAMVAHVLGAMESIVSPRELVHQLRAGGRAAGGRPLIDGMTEVQVAERAHLSTSLLVERLVATAPRAARARRRLPAPLRRLPFKSDVAGVTETWALGFLYDVIYTRDTWMHRVDIARATNRQPVLTPDHDGRIVADVVAEWARRHGRPFRLHLHGPVGGVFIGGDGDDEEITLDAVEFCRILSGRGQGTGLLTQPVPF</sequence>
<dbReference type="SUPFAM" id="SSF109854">
    <property type="entry name" value="DinB/YfiT-like putative metalloenzymes"/>
    <property type="match status" value="1"/>
</dbReference>
<dbReference type="Gene3D" id="1.20.120.450">
    <property type="entry name" value="dinb family like domain"/>
    <property type="match status" value="1"/>
</dbReference>
<evidence type="ECO:0000259" key="1">
    <source>
        <dbReference type="Pfam" id="PF11716"/>
    </source>
</evidence>
<protein>
    <submittedName>
        <fullName evidence="2">Maleylpyruvate isomerase family mycothiol-dependent enzyme</fullName>
    </submittedName>
</protein>
<dbReference type="EMBL" id="JBIASD010000033">
    <property type="protein sequence ID" value="MFF3670566.1"/>
    <property type="molecule type" value="Genomic_DNA"/>
</dbReference>
<gene>
    <name evidence="2" type="ORF">ACFYXI_33760</name>
</gene>
<evidence type="ECO:0000313" key="2">
    <source>
        <dbReference type="EMBL" id="MFF3670566.1"/>
    </source>
</evidence>
<dbReference type="InterPro" id="IPR017517">
    <property type="entry name" value="Maleyloyr_isom"/>
</dbReference>
<dbReference type="Proteomes" id="UP001602013">
    <property type="component" value="Unassembled WGS sequence"/>
</dbReference>
<keyword evidence="2" id="KW-0413">Isomerase</keyword>
<comment type="caution">
    <text evidence="2">The sequence shown here is derived from an EMBL/GenBank/DDBJ whole genome shotgun (WGS) entry which is preliminary data.</text>
</comment>
<organism evidence="2 3">
    <name type="scientific">Microtetraspora malaysiensis</name>
    <dbReference type="NCBI Taxonomy" id="161358"/>
    <lineage>
        <taxon>Bacteria</taxon>
        <taxon>Bacillati</taxon>
        <taxon>Actinomycetota</taxon>
        <taxon>Actinomycetes</taxon>
        <taxon>Streptosporangiales</taxon>
        <taxon>Streptosporangiaceae</taxon>
        <taxon>Microtetraspora</taxon>
    </lineage>
</organism>
<reference evidence="2 3" key="1">
    <citation type="submission" date="2024-10" db="EMBL/GenBank/DDBJ databases">
        <title>The Natural Products Discovery Center: Release of the First 8490 Sequenced Strains for Exploring Actinobacteria Biosynthetic Diversity.</title>
        <authorList>
            <person name="Kalkreuter E."/>
            <person name="Kautsar S.A."/>
            <person name="Yang D."/>
            <person name="Bader C.D."/>
            <person name="Teijaro C.N."/>
            <person name="Fluegel L."/>
            <person name="Davis C.M."/>
            <person name="Simpson J.R."/>
            <person name="Lauterbach L."/>
            <person name="Steele A.D."/>
            <person name="Gui C."/>
            <person name="Meng S."/>
            <person name="Li G."/>
            <person name="Viehrig K."/>
            <person name="Ye F."/>
            <person name="Su P."/>
            <person name="Kiefer A.F."/>
            <person name="Nichols A."/>
            <person name="Cepeda A.J."/>
            <person name="Yan W."/>
            <person name="Fan B."/>
            <person name="Jiang Y."/>
            <person name="Adhikari A."/>
            <person name="Zheng C.-J."/>
            <person name="Schuster L."/>
            <person name="Cowan T.M."/>
            <person name="Smanski M.J."/>
            <person name="Chevrette M.G."/>
            <person name="De Carvalho L.P.S."/>
            <person name="Shen B."/>
        </authorList>
    </citation>
    <scope>NUCLEOTIDE SEQUENCE [LARGE SCALE GENOMIC DNA]</scope>
    <source>
        <strain evidence="2 3">NPDC002173</strain>
    </source>
</reference>
<dbReference type="InterPro" id="IPR024344">
    <property type="entry name" value="MDMPI_metal-binding"/>
</dbReference>
<name>A0ABW6T019_9ACTN</name>
<keyword evidence="3" id="KW-1185">Reference proteome</keyword>
<dbReference type="InterPro" id="IPR034660">
    <property type="entry name" value="DinB/YfiT-like"/>
</dbReference>